<sequence>MNGTIFVNAASTCKRFPMVQNALEGHFNRKPQNSECTASTSPSRSPFEGRASVDLVYQEKTDLIVPTKAHNEILSCTEDVEGTKKSKDDSSCYDVSPSSSSSSDPYTDDLLSCSPNYTKVAAASKLSTATSQCGELTQEESSILVSSNGLVFPEITNDVKHYLDYIRTATAVYCLKLGVQPKLEDILGDVKEKFSPEWIDYVLKYIPEVTLLPYDGQGFRVRVSKFVSVRFFPSCILSIDSCSVDKLQPASQFSIATIQLFLNAEL</sequence>
<gene>
    <name evidence="2" type="ORF">SVUK_LOCUS4643</name>
</gene>
<feature type="region of interest" description="Disordered" evidence="1">
    <location>
        <begin position="29"/>
        <end position="51"/>
    </location>
</feature>
<accession>A0A3P7KEN0</accession>
<feature type="compositionally biased region" description="Basic and acidic residues" evidence="1">
    <location>
        <begin position="81"/>
        <end position="90"/>
    </location>
</feature>
<evidence type="ECO:0000256" key="1">
    <source>
        <dbReference type="SAM" id="MobiDB-lite"/>
    </source>
</evidence>
<organism evidence="2 3">
    <name type="scientific">Strongylus vulgaris</name>
    <name type="common">Blood worm</name>
    <dbReference type="NCBI Taxonomy" id="40348"/>
    <lineage>
        <taxon>Eukaryota</taxon>
        <taxon>Metazoa</taxon>
        <taxon>Ecdysozoa</taxon>
        <taxon>Nematoda</taxon>
        <taxon>Chromadorea</taxon>
        <taxon>Rhabditida</taxon>
        <taxon>Rhabditina</taxon>
        <taxon>Rhabditomorpha</taxon>
        <taxon>Strongyloidea</taxon>
        <taxon>Strongylidae</taxon>
        <taxon>Strongylus</taxon>
    </lineage>
</organism>
<dbReference type="Proteomes" id="UP000270094">
    <property type="component" value="Unassembled WGS sequence"/>
</dbReference>
<evidence type="ECO:0000313" key="2">
    <source>
        <dbReference type="EMBL" id="VDM69645.1"/>
    </source>
</evidence>
<dbReference type="EMBL" id="UYYB01012978">
    <property type="protein sequence ID" value="VDM69645.1"/>
    <property type="molecule type" value="Genomic_DNA"/>
</dbReference>
<dbReference type="OrthoDB" id="5875723at2759"/>
<evidence type="ECO:0000313" key="3">
    <source>
        <dbReference type="Proteomes" id="UP000270094"/>
    </source>
</evidence>
<feature type="region of interest" description="Disordered" evidence="1">
    <location>
        <begin position="80"/>
        <end position="107"/>
    </location>
</feature>
<feature type="compositionally biased region" description="Polar residues" evidence="1">
    <location>
        <begin position="30"/>
        <end position="44"/>
    </location>
</feature>
<dbReference type="AlphaFoldDB" id="A0A3P7KEN0"/>
<feature type="compositionally biased region" description="Low complexity" evidence="1">
    <location>
        <begin position="92"/>
        <end position="107"/>
    </location>
</feature>
<proteinExistence type="predicted"/>
<protein>
    <submittedName>
        <fullName evidence="2">Uncharacterized protein</fullName>
    </submittedName>
</protein>
<keyword evidence="3" id="KW-1185">Reference proteome</keyword>
<reference evidence="2 3" key="1">
    <citation type="submission" date="2018-11" db="EMBL/GenBank/DDBJ databases">
        <authorList>
            <consortium name="Pathogen Informatics"/>
        </authorList>
    </citation>
    <scope>NUCLEOTIDE SEQUENCE [LARGE SCALE GENOMIC DNA]</scope>
</reference>
<name>A0A3P7KEN0_STRVU</name>